<keyword evidence="4" id="KW-1185">Reference proteome</keyword>
<organism evidence="3 4">
    <name type="scientific">Rhodohalobacter sulfatireducens</name>
    <dbReference type="NCBI Taxonomy" id="2911366"/>
    <lineage>
        <taxon>Bacteria</taxon>
        <taxon>Pseudomonadati</taxon>
        <taxon>Balneolota</taxon>
        <taxon>Balneolia</taxon>
        <taxon>Balneolales</taxon>
        <taxon>Balneolaceae</taxon>
        <taxon>Rhodohalobacter</taxon>
    </lineage>
</organism>
<evidence type="ECO:0000256" key="2">
    <source>
        <dbReference type="SAM" id="SignalP"/>
    </source>
</evidence>
<dbReference type="InterPro" id="IPR041662">
    <property type="entry name" value="SusD-like_2"/>
</dbReference>
<dbReference type="RefSeq" id="WP_237855466.1">
    <property type="nucleotide sequence ID" value="NZ_JAKLWS010000026.1"/>
</dbReference>
<sequence>MKISKKLILLTALIFALTSCDDYLDINTDPNAATSVSPDLLFPTVLANIASNRAMEIMPSNAFFINAWAPNGSTGVFIRPDRYTISPFSTGNTWGNWYGTSSRNLQLMIQAAENQEPNRPNVAAQAKIVQAYLFFSLTMMWEDIPFNQAFDPDEFPEPEFDDQETVLRGVITLLDEALGQIQPGEASVGDGDLIYGGDMIQWTKFANSLKLRTYMFLRNQDPSVDSEISALLNNAELIRTNADEAAVPFFDSDDNANNVWTLNNLFGGFTDAGNGNNFIFAGETLVDMMNELQDPRRETYFAFPTFDGGETFESTEYEGQEAGVSNYGDGTAMISQNIIRRDWPNRMLTASEVLFYEAEFLATTGDLAGAHDAYIQGVRASLEFLAPYTVLNSRAGQSDGISTAEMDAYIANLPAGFSSEDQALEAIHTQQYIEVWDRAPENWSQWKRTKFPELTVAQNADLGDVIRRFPYPPDEVSSNPNTPQDPILDTPMWFEN</sequence>
<accession>A0ABS9KGX5</accession>
<name>A0ABS9KGX5_9BACT</name>
<dbReference type="Gene3D" id="1.25.40.390">
    <property type="match status" value="1"/>
</dbReference>
<dbReference type="Pfam" id="PF12771">
    <property type="entry name" value="SusD-like_2"/>
    <property type="match status" value="1"/>
</dbReference>
<evidence type="ECO:0000256" key="1">
    <source>
        <dbReference type="SAM" id="MobiDB-lite"/>
    </source>
</evidence>
<keyword evidence="2" id="KW-0732">Signal</keyword>
<feature type="signal peptide" evidence="2">
    <location>
        <begin position="1"/>
        <end position="21"/>
    </location>
</feature>
<feature type="region of interest" description="Disordered" evidence="1">
    <location>
        <begin position="471"/>
        <end position="496"/>
    </location>
</feature>
<dbReference type="InterPro" id="IPR011990">
    <property type="entry name" value="TPR-like_helical_dom_sf"/>
</dbReference>
<protein>
    <submittedName>
        <fullName evidence="3">SusD/RagB family nutrient-binding outer membrane lipoprotein</fullName>
    </submittedName>
</protein>
<proteinExistence type="predicted"/>
<dbReference type="SUPFAM" id="SSF48452">
    <property type="entry name" value="TPR-like"/>
    <property type="match status" value="1"/>
</dbReference>
<keyword evidence="3" id="KW-0449">Lipoprotein</keyword>
<dbReference type="EMBL" id="JAKLWS010000026">
    <property type="protein sequence ID" value="MCG2590109.1"/>
    <property type="molecule type" value="Genomic_DNA"/>
</dbReference>
<evidence type="ECO:0000313" key="4">
    <source>
        <dbReference type="Proteomes" id="UP001165366"/>
    </source>
</evidence>
<reference evidence="3" key="1">
    <citation type="submission" date="2022-01" db="EMBL/GenBank/DDBJ databases">
        <authorList>
            <person name="Wang Y."/>
        </authorList>
    </citation>
    <scope>NUCLEOTIDE SEQUENCE</scope>
    <source>
        <strain evidence="3">WB101</strain>
    </source>
</reference>
<feature type="chain" id="PRO_5045090872" evidence="2">
    <location>
        <begin position="22"/>
        <end position="496"/>
    </location>
</feature>
<evidence type="ECO:0000313" key="3">
    <source>
        <dbReference type="EMBL" id="MCG2590109.1"/>
    </source>
</evidence>
<dbReference type="PROSITE" id="PS51257">
    <property type="entry name" value="PROKAR_LIPOPROTEIN"/>
    <property type="match status" value="1"/>
</dbReference>
<dbReference type="Proteomes" id="UP001165366">
    <property type="component" value="Unassembled WGS sequence"/>
</dbReference>
<gene>
    <name evidence="3" type="ORF">L6773_16140</name>
</gene>
<comment type="caution">
    <text evidence="3">The sequence shown here is derived from an EMBL/GenBank/DDBJ whole genome shotgun (WGS) entry which is preliminary data.</text>
</comment>
<reference evidence="3" key="2">
    <citation type="submission" date="2024-05" db="EMBL/GenBank/DDBJ databases">
        <title>Rhodohalobacter halophilus gen. nov., sp. nov., a moderately halophilic member of the family Balneolaceae.</title>
        <authorList>
            <person name="Xia J."/>
        </authorList>
    </citation>
    <scope>NUCLEOTIDE SEQUENCE</scope>
    <source>
        <strain evidence="3">WB101</strain>
    </source>
</reference>